<evidence type="ECO:0000313" key="2">
    <source>
        <dbReference type="EMBL" id="SLN67375.1"/>
    </source>
</evidence>
<organism evidence="2 3">
    <name type="scientific">Roseovarius gaetbuli</name>
    <dbReference type="NCBI Taxonomy" id="1356575"/>
    <lineage>
        <taxon>Bacteria</taxon>
        <taxon>Pseudomonadati</taxon>
        <taxon>Pseudomonadota</taxon>
        <taxon>Alphaproteobacteria</taxon>
        <taxon>Rhodobacterales</taxon>
        <taxon>Roseobacteraceae</taxon>
        <taxon>Roseovarius</taxon>
    </lineage>
</organism>
<dbReference type="EMBL" id="FWFJ01000039">
    <property type="protein sequence ID" value="SLN67375.1"/>
    <property type="molecule type" value="Genomic_DNA"/>
</dbReference>
<feature type="region of interest" description="Disordered" evidence="1">
    <location>
        <begin position="59"/>
        <end position="82"/>
    </location>
</feature>
<evidence type="ECO:0000313" key="3">
    <source>
        <dbReference type="Proteomes" id="UP000194012"/>
    </source>
</evidence>
<gene>
    <name evidence="2" type="ORF">ROG8370_03138</name>
</gene>
<accession>A0A1X7A352</accession>
<dbReference type="AlphaFoldDB" id="A0A1X7A352"/>
<proteinExistence type="predicted"/>
<dbReference type="OrthoDB" id="7851041at2"/>
<dbReference type="Proteomes" id="UP000194012">
    <property type="component" value="Unassembled WGS sequence"/>
</dbReference>
<name>A0A1X7A352_9RHOB</name>
<dbReference type="RefSeq" id="WP_085828092.1">
    <property type="nucleotide sequence ID" value="NZ_FWFJ01000039.1"/>
</dbReference>
<evidence type="ECO:0000256" key="1">
    <source>
        <dbReference type="SAM" id="MobiDB-lite"/>
    </source>
</evidence>
<dbReference type="Pfam" id="PF11167">
    <property type="entry name" value="DUF2953"/>
    <property type="match status" value="1"/>
</dbReference>
<reference evidence="3" key="1">
    <citation type="submission" date="2017-03" db="EMBL/GenBank/DDBJ databases">
        <authorList>
            <person name="Rodrigo-Torres L."/>
            <person name="Arahal R.D."/>
            <person name="Lucena T."/>
        </authorList>
    </citation>
    <scope>NUCLEOTIDE SEQUENCE [LARGE SCALE GENOMIC DNA]</scope>
    <source>
        <strain evidence="3">CECT 8370</strain>
    </source>
</reference>
<evidence type="ECO:0008006" key="4">
    <source>
        <dbReference type="Google" id="ProtNLM"/>
    </source>
</evidence>
<sequence>MALLLAIILWLLLAMLFLVGVALMTPVFVRVHLSTSPQFAYRVEMRALAGLAPRLTLAEGPRKGSAAKPDPDPEPAKPKQRRVPLLKRVHGSVVRAVPSLILGLLHRIHLTELHIDADYGLGDPADTGQLCGLLMPLQYANPMPASVSLDLRPDFTRAILNGSLTAVVRVTLASLFVPLSRFAWRAFGPGR</sequence>
<dbReference type="InterPro" id="IPR021338">
    <property type="entry name" value="DUF2953"/>
</dbReference>
<protein>
    <recommendedName>
        <fullName evidence="4">DUF2953 domain-containing protein</fullName>
    </recommendedName>
</protein>
<keyword evidence="3" id="KW-1185">Reference proteome</keyword>